<proteinExistence type="predicted"/>
<dbReference type="EMBL" id="AUSU01004267">
    <property type="protein sequence ID" value="EPS65375.1"/>
    <property type="molecule type" value="Genomic_DNA"/>
</dbReference>
<feature type="non-terminal residue" evidence="1">
    <location>
        <position position="80"/>
    </location>
</feature>
<keyword evidence="2" id="KW-1185">Reference proteome</keyword>
<name>S8CEX8_9LAMI</name>
<evidence type="ECO:0000313" key="1">
    <source>
        <dbReference type="EMBL" id="EPS65375.1"/>
    </source>
</evidence>
<gene>
    <name evidence="1" type="ORF">M569_09401</name>
</gene>
<dbReference type="Proteomes" id="UP000015453">
    <property type="component" value="Unassembled WGS sequence"/>
</dbReference>
<comment type="caution">
    <text evidence="1">The sequence shown here is derived from an EMBL/GenBank/DDBJ whole genome shotgun (WGS) entry which is preliminary data.</text>
</comment>
<accession>S8CEX8</accession>
<dbReference type="OrthoDB" id="911218at2759"/>
<evidence type="ECO:0000313" key="2">
    <source>
        <dbReference type="Proteomes" id="UP000015453"/>
    </source>
</evidence>
<feature type="non-terminal residue" evidence="1">
    <location>
        <position position="1"/>
    </location>
</feature>
<organism evidence="1 2">
    <name type="scientific">Genlisea aurea</name>
    <dbReference type="NCBI Taxonomy" id="192259"/>
    <lineage>
        <taxon>Eukaryota</taxon>
        <taxon>Viridiplantae</taxon>
        <taxon>Streptophyta</taxon>
        <taxon>Embryophyta</taxon>
        <taxon>Tracheophyta</taxon>
        <taxon>Spermatophyta</taxon>
        <taxon>Magnoliopsida</taxon>
        <taxon>eudicotyledons</taxon>
        <taxon>Gunneridae</taxon>
        <taxon>Pentapetalae</taxon>
        <taxon>asterids</taxon>
        <taxon>lamiids</taxon>
        <taxon>Lamiales</taxon>
        <taxon>Lentibulariaceae</taxon>
        <taxon>Genlisea</taxon>
    </lineage>
</organism>
<reference evidence="1 2" key="1">
    <citation type="journal article" date="2013" name="BMC Genomics">
        <title>The miniature genome of a carnivorous plant Genlisea aurea contains a low number of genes and short non-coding sequences.</title>
        <authorList>
            <person name="Leushkin E.V."/>
            <person name="Sutormin R.A."/>
            <person name="Nabieva E.R."/>
            <person name="Penin A.A."/>
            <person name="Kondrashov A.S."/>
            <person name="Logacheva M.D."/>
        </authorList>
    </citation>
    <scope>NUCLEOTIDE SEQUENCE [LARGE SCALE GENOMIC DNA]</scope>
</reference>
<dbReference type="AlphaFoldDB" id="S8CEX8"/>
<protein>
    <submittedName>
        <fullName evidence="1">Uncharacterized protein</fullName>
    </submittedName>
</protein>
<sequence length="80" mass="9018">IANRLKQFLPQIISENQCAFVPGRLISDDLLVRHSSIKLDISGHKTSTVSGHSSIKLDISKAYDRVDWFFLKSMLLTLGF</sequence>